<organism evidence="6 7">
    <name type="scientific">Hyphomonas beringensis</name>
    <dbReference type="NCBI Taxonomy" id="1280946"/>
    <lineage>
        <taxon>Bacteria</taxon>
        <taxon>Pseudomonadati</taxon>
        <taxon>Pseudomonadota</taxon>
        <taxon>Alphaproteobacteria</taxon>
        <taxon>Hyphomonadales</taxon>
        <taxon>Hyphomonadaceae</taxon>
        <taxon>Hyphomonas</taxon>
    </lineage>
</organism>
<dbReference type="STRING" id="1280946.HY29_11715"/>
<dbReference type="Gene3D" id="3.40.190.80">
    <property type="match status" value="1"/>
</dbReference>
<dbReference type="RefSeq" id="WP_241765141.1">
    <property type="nucleotide sequence ID" value="NZ_AWFF01000029.1"/>
</dbReference>
<comment type="caution">
    <text evidence="6">The sequence shown here is derived from an EMBL/GenBank/DDBJ whole genome shotgun (WGS) entry which is preliminary data.</text>
</comment>
<evidence type="ECO:0000256" key="2">
    <source>
        <dbReference type="ARBA" id="ARBA00022723"/>
    </source>
</evidence>
<dbReference type="PANTHER" id="PTHR20854:SF4">
    <property type="entry name" value="INOSITOL-1-MONOPHOSPHATASE-RELATED"/>
    <property type="match status" value="1"/>
</dbReference>
<protein>
    <recommendedName>
        <fullName evidence="8">Inositol monophosphatase</fullName>
    </recommendedName>
</protein>
<dbReference type="PROSITE" id="PS00630">
    <property type="entry name" value="IMP_2"/>
    <property type="match status" value="1"/>
</dbReference>
<reference evidence="6 7" key="1">
    <citation type="journal article" date="2014" name="Antonie Van Leeuwenhoek">
        <title>Hyphomonas beringensis sp. nov. and Hyphomonas chukchiensis sp. nov., isolated from surface seawater of the Bering Sea and Chukchi Sea.</title>
        <authorList>
            <person name="Li C."/>
            <person name="Lai Q."/>
            <person name="Li G."/>
            <person name="Dong C."/>
            <person name="Wang J."/>
            <person name="Liao Y."/>
            <person name="Shao Z."/>
        </authorList>
    </citation>
    <scope>NUCLEOTIDE SEQUENCE [LARGE SCALE GENOMIC DNA]</scope>
    <source>
        <strain evidence="6 7">25B14_1</strain>
    </source>
</reference>
<dbReference type="Pfam" id="PF13773">
    <property type="entry name" value="DUF4170"/>
    <property type="match status" value="1"/>
</dbReference>
<dbReference type="InterPro" id="IPR000760">
    <property type="entry name" value="Inositol_monophosphatase-like"/>
</dbReference>
<dbReference type="Proteomes" id="UP000027037">
    <property type="component" value="Unassembled WGS sequence"/>
</dbReference>
<evidence type="ECO:0000256" key="5">
    <source>
        <dbReference type="PIRSR" id="PIRSR600760-2"/>
    </source>
</evidence>
<feature type="binding site" evidence="5">
    <location>
        <position position="95"/>
    </location>
    <ligand>
        <name>Mg(2+)</name>
        <dbReference type="ChEBI" id="CHEBI:18420"/>
        <label>1</label>
        <note>catalytic</note>
    </ligand>
</feature>
<keyword evidence="7" id="KW-1185">Reference proteome</keyword>
<keyword evidence="4 5" id="KW-0460">Magnesium</keyword>
<dbReference type="GO" id="GO:0008934">
    <property type="term" value="F:inositol monophosphate 1-phosphatase activity"/>
    <property type="evidence" value="ECO:0007669"/>
    <property type="project" value="TreeGrafter"/>
</dbReference>
<dbReference type="CDD" id="cd01638">
    <property type="entry name" value="CysQ"/>
    <property type="match status" value="1"/>
</dbReference>
<dbReference type="Gene3D" id="3.30.540.10">
    <property type="entry name" value="Fructose-1,6-Bisphosphatase, subunit A, domain 1"/>
    <property type="match status" value="1"/>
</dbReference>
<dbReference type="InterPro" id="IPR020583">
    <property type="entry name" value="Inositol_monoP_metal-BS"/>
</dbReference>
<dbReference type="AlphaFoldDB" id="A0A062U5H5"/>
<proteinExistence type="inferred from homology"/>
<dbReference type="Pfam" id="PF00459">
    <property type="entry name" value="Inositol_P"/>
    <property type="match status" value="1"/>
</dbReference>
<feature type="binding site" evidence="5">
    <location>
        <position position="92"/>
    </location>
    <ligand>
        <name>Mg(2+)</name>
        <dbReference type="ChEBI" id="CHEBI:18420"/>
        <label>1</label>
        <note>catalytic</note>
    </ligand>
</feature>
<dbReference type="InterPro" id="IPR020550">
    <property type="entry name" value="Inositol_monophosphatase_CS"/>
</dbReference>
<evidence type="ECO:0008006" key="8">
    <source>
        <dbReference type="Google" id="ProtNLM"/>
    </source>
</evidence>
<feature type="binding site" evidence="5">
    <location>
        <position position="215"/>
    </location>
    <ligand>
        <name>Mg(2+)</name>
        <dbReference type="ChEBI" id="CHEBI:18420"/>
        <label>1</label>
        <note>catalytic</note>
    </ligand>
</feature>
<accession>A0A062U5H5</accession>
<gene>
    <name evidence="6" type="ORF">HY29_11715</name>
</gene>
<dbReference type="EMBL" id="AWFF01000029">
    <property type="protein sequence ID" value="KCZ55576.1"/>
    <property type="molecule type" value="Genomic_DNA"/>
</dbReference>
<dbReference type="PATRIC" id="fig|1280946.3.peg.1136"/>
<feature type="binding site" evidence="5">
    <location>
        <position position="74"/>
    </location>
    <ligand>
        <name>Mg(2+)</name>
        <dbReference type="ChEBI" id="CHEBI:18420"/>
        <label>1</label>
        <note>catalytic</note>
    </ligand>
</feature>
<sequence>MRAADRTLSDDMRVLREVAQEAGKLALSFMMDDSAVKTWRKSGGSPVTAADIAVNRLCSERLTRFRRDYGWLSEETLDNRDARQKDRCWVVDPIDGTRAFMRNDPYWCVGLSIVEEGEAVAGVIYAPQLDQLYEARRGGGAFLNGQSIRVSECRSEQGCRMIAAEEMIRHKAWSEPWPELTLAQPKPNATLLRLAFVASGAWDATMAMGNKSDWDLAAGTVLVQEAGGVVTTHKGEKLIFNRDVPAQRSVIASGNSLHPLLVRRSEIVDIPDPQERAAEIAPAQITEPVKMGEATRDTKQLLHIVFGGELKDVAEVEFEDLSKVDFVGAFPNYKEAYDAWKNAAHRTVDNAEVRYFILHAHKLLDPETGDHHHV</sequence>
<evidence type="ECO:0000256" key="1">
    <source>
        <dbReference type="ARBA" id="ARBA00009759"/>
    </source>
</evidence>
<dbReference type="SUPFAM" id="SSF56655">
    <property type="entry name" value="Carbohydrate phosphatase"/>
    <property type="match status" value="1"/>
</dbReference>
<dbReference type="GO" id="GO:0046872">
    <property type="term" value="F:metal ion binding"/>
    <property type="evidence" value="ECO:0007669"/>
    <property type="project" value="UniProtKB-KW"/>
</dbReference>
<name>A0A062U5H5_9PROT</name>
<dbReference type="PANTHER" id="PTHR20854">
    <property type="entry name" value="INOSITOL MONOPHOSPHATASE"/>
    <property type="match status" value="1"/>
</dbReference>
<feature type="binding site" evidence="5">
    <location>
        <position position="94"/>
    </location>
    <ligand>
        <name>Mg(2+)</name>
        <dbReference type="ChEBI" id="CHEBI:18420"/>
        <label>1</label>
        <note>catalytic</note>
    </ligand>
</feature>
<dbReference type="PROSITE" id="PS00629">
    <property type="entry name" value="IMP_1"/>
    <property type="match status" value="1"/>
</dbReference>
<dbReference type="PRINTS" id="PR00377">
    <property type="entry name" value="IMPHPHTASES"/>
</dbReference>
<comment type="cofactor">
    <cofactor evidence="5">
        <name>Mg(2+)</name>
        <dbReference type="ChEBI" id="CHEBI:18420"/>
    </cofactor>
</comment>
<comment type="similarity">
    <text evidence="1">Belongs to the inositol monophosphatase superfamily.</text>
</comment>
<evidence type="ECO:0000256" key="3">
    <source>
        <dbReference type="ARBA" id="ARBA00022801"/>
    </source>
</evidence>
<dbReference type="GO" id="GO:0046854">
    <property type="term" value="P:phosphatidylinositol phosphate biosynthetic process"/>
    <property type="evidence" value="ECO:0007669"/>
    <property type="project" value="InterPro"/>
</dbReference>
<evidence type="ECO:0000313" key="7">
    <source>
        <dbReference type="Proteomes" id="UP000027037"/>
    </source>
</evidence>
<dbReference type="GO" id="GO:0006020">
    <property type="term" value="P:inositol metabolic process"/>
    <property type="evidence" value="ECO:0007669"/>
    <property type="project" value="TreeGrafter"/>
</dbReference>
<evidence type="ECO:0000313" key="6">
    <source>
        <dbReference type="EMBL" id="KCZ55576.1"/>
    </source>
</evidence>
<dbReference type="GO" id="GO:0007165">
    <property type="term" value="P:signal transduction"/>
    <property type="evidence" value="ECO:0007669"/>
    <property type="project" value="TreeGrafter"/>
</dbReference>
<dbReference type="eggNOG" id="COG0483">
    <property type="taxonomic scope" value="Bacteria"/>
</dbReference>
<dbReference type="InterPro" id="IPR025226">
    <property type="entry name" value="DUF4170"/>
</dbReference>
<keyword evidence="3" id="KW-0378">Hydrolase</keyword>
<evidence type="ECO:0000256" key="4">
    <source>
        <dbReference type="ARBA" id="ARBA00022842"/>
    </source>
</evidence>
<dbReference type="Gene3D" id="3.30.70.2400">
    <property type="entry name" value="Uncharacterised protein PF13773, DUF4170"/>
    <property type="match status" value="1"/>
</dbReference>
<keyword evidence="2 5" id="KW-0479">Metal-binding</keyword>